<protein>
    <submittedName>
        <fullName evidence="2">Uncharacterized protein</fullName>
    </submittedName>
</protein>
<dbReference type="Proteomes" id="UP000038009">
    <property type="component" value="Unassembled WGS sequence"/>
</dbReference>
<reference evidence="2 3" key="1">
    <citation type="journal article" date="2015" name="PLoS Pathog.">
        <title>Leptomonas seymouri: Adaptations to the Dixenous Life Cycle Analyzed by Genome Sequencing, Transcriptome Profiling and Co-infection with Leishmania donovani.</title>
        <authorList>
            <person name="Kraeva N."/>
            <person name="Butenko A."/>
            <person name="Hlavacova J."/>
            <person name="Kostygov A."/>
            <person name="Myskova J."/>
            <person name="Grybchuk D."/>
            <person name="Lestinova T."/>
            <person name="Votypka J."/>
            <person name="Volf P."/>
            <person name="Opperdoes F."/>
            <person name="Flegontov P."/>
            <person name="Lukes J."/>
            <person name="Yurchenko V."/>
        </authorList>
    </citation>
    <scope>NUCLEOTIDE SEQUENCE [LARGE SCALE GENOMIC DNA]</scope>
    <source>
        <strain evidence="2 3">ATCC 30220</strain>
    </source>
</reference>
<comment type="caution">
    <text evidence="2">The sequence shown here is derived from an EMBL/GenBank/DDBJ whole genome shotgun (WGS) entry which is preliminary data.</text>
</comment>
<proteinExistence type="predicted"/>
<sequence>MPPKKGVFTYSINPELYARSHKPAMTIAMGMKGSHASSLCWSDQVKKEEAIRRHWATKYNFEELQEAEALQALERTQARDAARHEAYVNQSNNPDIHTLLYRKRHSMVSAAPASTLSPAVAGNELNSSTATPPPSASSAEASSTDGTPSRRVRRATDEYLKARYNHCTMQQRYPEGPATAAQVVGWKAATSSSSSSATAARTATHHRSAGAYRKPEDDDHAALLGFDYTPK</sequence>
<dbReference type="OrthoDB" id="410807at2759"/>
<dbReference type="AlphaFoldDB" id="A0A0N1I7F5"/>
<organism evidence="2 3">
    <name type="scientific">Leptomonas seymouri</name>
    <dbReference type="NCBI Taxonomy" id="5684"/>
    <lineage>
        <taxon>Eukaryota</taxon>
        <taxon>Discoba</taxon>
        <taxon>Euglenozoa</taxon>
        <taxon>Kinetoplastea</taxon>
        <taxon>Metakinetoplastina</taxon>
        <taxon>Trypanosomatida</taxon>
        <taxon>Trypanosomatidae</taxon>
        <taxon>Leishmaniinae</taxon>
        <taxon>Leptomonas</taxon>
    </lineage>
</organism>
<gene>
    <name evidence="2" type="ORF">ABL78_2507</name>
</gene>
<feature type="region of interest" description="Disordered" evidence="1">
    <location>
        <begin position="119"/>
        <end position="153"/>
    </location>
</feature>
<feature type="region of interest" description="Disordered" evidence="1">
    <location>
        <begin position="190"/>
        <end position="231"/>
    </location>
</feature>
<dbReference type="VEuPathDB" id="TriTrypDB:Lsey_0052_0110"/>
<evidence type="ECO:0000313" key="3">
    <source>
        <dbReference type="Proteomes" id="UP000038009"/>
    </source>
</evidence>
<evidence type="ECO:0000256" key="1">
    <source>
        <dbReference type="SAM" id="MobiDB-lite"/>
    </source>
</evidence>
<dbReference type="OMA" id="YLQARCR"/>
<feature type="compositionally biased region" description="Low complexity" evidence="1">
    <location>
        <begin position="190"/>
        <end position="202"/>
    </location>
</feature>
<accession>A0A0N1I7F5</accession>
<name>A0A0N1I7F5_LEPSE</name>
<dbReference type="EMBL" id="LJSK01000052">
    <property type="protein sequence ID" value="KPI88388.1"/>
    <property type="molecule type" value="Genomic_DNA"/>
</dbReference>
<evidence type="ECO:0000313" key="2">
    <source>
        <dbReference type="EMBL" id="KPI88388.1"/>
    </source>
</evidence>
<keyword evidence="3" id="KW-1185">Reference proteome</keyword>